<dbReference type="RefSeq" id="WP_145416422.1">
    <property type="nucleotide sequence ID" value="NZ_CP036526.1"/>
</dbReference>
<organism evidence="5 6">
    <name type="scientific">Stieleria marina</name>
    <dbReference type="NCBI Taxonomy" id="1930275"/>
    <lineage>
        <taxon>Bacteria</taxon>
        <taxon>Pseudomonadati</taxon>
        <taxon>Planctomycetota</taxon>
        <taxon>Planctomycetia</taxon>
        <taxon>Pirellulales</taxon>
        <taxon>Pirellulaceae</taxon>
        <taxon>Stieleria</taxon>
    </lineage>
</organism>
<comment type="similarity">
    <text evidence="4">Belongs to the KdsB family.</text>
</comment>
<name>A0A517NPC4_9BACT</name>
<dbReference type="SUPFAM" id="SSF53448">
    <property type="entry name" value="Nucleotide-diphospho-sugar transferases"/>
    <property type="match status" value="1"/>
</dbReference>
<sequence>MHCQIVIPARLASTRLPEKLLRRAGSKSVLQHTFDAASASDVASGVIVAVDDQRIADEVESFGGRWIMTNPDCPSGTDRIAEVAAAMPNVDVFVNVQGDEPEISPAAIDLVAQALIDAPQADMSTVGTPIRNPALLDDPSVVKIVLALNKNSAGQGRAVYFSRSVVPHVRDGVTDEVLAAEPPIFWHHLGLYAYRREFLSWFAAQPPSQIEQSERLEQLRAIEAGKTIAVARVESATPGIDTQADLDAFIDRLATSK</sequence>
<dbReference type="Gene3D" id="3.90.550.10">
    <property type="entry name" value="Spore Coat Polysaccharide Biosynthesis Protein SpsA, Chain A"/>
    <property type="match status" value="1"/>
</dbReference>
<evidence type="ECO:0000256" key="3">
    <source>
        <dbReference type="ARBA" id="ARBA00022985"/>
    </source>
</evidence>
<dbReference type="GO" id="GO:0005829">
    <property type="term" value="C:cytosol"/>
    <property type="evidence" value="ECO:0007669"/>
    <property type="project" value="TreeGrafter"/>
</dbReference>
<dbReference type="InterPro" id="IPR003329">
    <property type="entry name" value="Cytidylyl_trans"/>
</dbReference>
<comment type="subcellular location">
    <subcellularLocation>
        <location evidence="4">Cytoplasm</location>
    </subcellularLocation>
</comment>
<dbReference type="EMBL" id="CP036526">
    <property type="protein sequence ID" value="QDT08963.1"/>
    <property type="molecule type" value="Genomic_DNA"/>
</dbReference>
<keyword evidence="3 4" id="KW-0448">Lipopolysaccharide biosynthesis</keyword>
<accession>A0A517NPC4</accession>
<dbReference type="EC" id="2.7.7.38" evidence="4"/>
<dbReference type="UniPathway" id="UPA00358">
    <property type="reaction ID" value="UER00476"/>
</dbReference>
<evidence type="ECO:0000313" key="6">
    <source>
        <dbReference type="Proteomes" id="UP000319817"/>
    </source>
</evidence>
<comment type="catalytic activity">
    <reaction evidence="4">
        <text>3-deoxy-alpha-D-manno-oct-2-ulosonate + CTP = CMP-3-deoxy-beta-D-manno-octulosonate + diphosphate</text>
        <dbReference type="Rhea" id="RHEA:23448"/>
        <dbReference type="ChEBI" id="CHEBI:33019"/>
        <dbReference type="ChEBI" id="CHEBI:37563"/>
        <dbReference type="ChEBI" id="CHEBI:85986"/>
        <dbReference type="ChEBI" id="CHEBI:85987"/>
        <dbReference type="EC" id="2.7.7.38"/>
    </reaction>
</comment>
<dbReference type="NCBIfam" id="NF003952">
    <property type="entry name" value="PRK05450.1-5"/>
    <property type="match status" value="1"/>
</dbReference>
<reference evidence="5 6" key="1">
    <citation type="submission" date="2019-02" db="EMBL/GenBank/DDBJ databases">
        <title>Deep-cultivation of Planctomycetes and their phenomic and genomic characterization uncovers novel biology.</title>
        <authorList>
            <person name="Wiegand S."/>
            <person name="Jogler M."/>
            <person name="Boedeker C."/>
            <person name="Pinto D."/>
            <person name="Vollmers J."/>
            <person name="Rivas-Marin E."/>
            <person name="Kohn T."/>
            <person name="Peeters S.H."/>
            <person name="Heuer A."/>
            <person name="Rast P."/>
            <person name="Oberbeckmann S."/>
            <person name="Bunk B."/>
            <person name="Jeske O."/>
            <person name="Meyerdierks A."/>
            <person name="Storesund J.E."/>
            <person name="Kallscheuer N."/>
            <person name="Luecker S."/>
            <person name="Lage O.M."/>
            <person name="Pohl T."/>
            <person name="Merkel B.J."/>
            <person name="Hornburger P."/>
            <person name="Mueller R.-W."/>
            <person name="Bruemmer F."/>
            <person name="Labrenz M."/>
            <person name="Spormann A.M."/>
            <person name="Op den Camp H."/>
            <person name="Overmann J."/>
            <person name="Amann R."/>
            <person name="Jetten M.S.M."/>
            <person name="Mascher T."/>
            <person name="Medema M.H."/>
            <person name="Devos D.P."/>
            <person name="Kaster A.-K."/>
            <person name="Ovreas L."/>
            <person name="Rohde M."/>
            <person name="Galperin M.Y."/>
            <person name="Jogler C."/>
        </authorList>
    </citation>
    <scope>NUCLEOTIDE SEQUENCE [LARGE SCALE GENOMIC DNA]</scope>
    <source>
        <strain evidence="5 6">K23_9</strain>
    </source>
</reference>
<dbReference type="OrthoDB" id="9815559at2"/>
<dbReference type="PANTHER" id="PTHR42866:SF2">
    <property type="entry name" value="3-DEOXY-MANNO-OCTULOSONATE CYTIDYLYLTRANSFERASE, MITOCHONDRIAL"/>
    <property type="match status" value="1"/>
</dbReference>
<dbReference type="GO" id="GO:0033468">
    <property type="term" value="P:CMP-keto-3-deoxy-D-manno-octulosonic acid biosynthetic process"/>
    <property type="evidence" value="ECO:0007669"/>
    <property type="project" value="UniProtKB-UniRule"/>
</dbReference>
<protein>
    <recommendedName>
        <fullName evidence="4">3-deoxy-manno-octulosonate cytidylyltransferase</fullName>
        <ecNumber evidence="4">2.7.7.38</ecNumber>
    </recommendedName>
    <alternativeName>
        <fullName evidence="4">CMP-2-keto-3-deoxyoctulosonic acid synthase</fullName>
        <shortName evidence="4">CKS</shortName>
        <shortName evidence="4">CMP-KDO synthase</shortName>
    </alternativeName>
</protein>
<evidence type="ECO:0000256" key="4">
    <source>
        <dbReference type="HAMAP-Rule" id="MF_00057"/>
    </source>
</evidence>
<dbReference type="CDD" id="cd02517">
    <property type="entry name" value="CMP-KDO-Synthetase"/>
    <property type="match status" value="1"/>
</dbReference>
<keyword evidence="6" id="KW-1185">Reference proteome</keyword>
<keyword evidence="1 4" id="KW-0808">Transferase</keyword>
<dbReference type="PANTHER" id="PTHR42866">
    <property type="entry name" value="3-DEOXY-MANNO-OCTULOSONATE CYTIDYLYLTRANSFERASE"/>
    <property type="match status" value="1"/>
</dbReference>
<dbReference type="AlphaFoldDB" id="A0A517NPC4"/>
<dbReference type="InterPro" id="IPR029044">
    <property type="entry name" value="Nucleotide-diphossugar_trans"/>
</dbReference>
<dbReference type="GO" id="GO:0008690">
    <property type="term" value="F:3-deoxy-manno-octulosonate cytidylyltransferase activity"/>
    <property type="evidence" value="ECO:0007669"/>
    <property type="project" value="UniProtKB-UniRule"/>
</dbReference>
<evidence type="ECO:0000256" key="1">
    <source>
        <dbReference type="ARBA" id="ARBA00022679"/>
    </source>
</evidence>
<evidence type="ECO:0000256" key="2">
    <source>
        <dbReference type="ARBA" id="ARBA00022695"/>
    </source>
</evidence>
<dbReference type="NCBIfam" id="TIGR00466">
    <property type="entry name" value="kdsB"/>
    <property type="match status" value="1"/>
</dbReference>
<keyword evidence="2 4" id="KW-0548">Nucleotidyltransferase</keyword>
<dbReference type="GO" id="GO:0009103">
    <property type="term" value="P:lipopolysaccharide biosynthetic process"/>
    <property type="evidence" value="ECO:0007669"/>
    <property type="project" value="UniProtKB-UniRule"/>
</dbReference>
<dbReference type="Pfam" id="PF02348">
    <property type="entry name" value="CTP_transf_3"/>
    <property type="match status" value="1"/>
</dbReference>
<comment type="pathway">
    <text evidence="4">Nucleotide-sugar biosynthesis; CMP-3-deoxy-D-manno-octulosonate biosynthesis; CMP-3-deoxy-D-manno-octulosonate from 3-deoxy-D-manno-octulosonate and CTP: step 1/1.</text>
</comment>
<proteinExistence type="inferred from homology"/>
<dbReference type="HAMAP" id="MF_00057">
    <property type="entry name" value="KdsB"/>
    <property type="match status" value="1"/>
</dbReference>
<dbReference type="InterPro" id="IPR004528">
    <property type="entry name" value="KdsB"/>
</dbReference>
<gene>
    <name evidence="5" type="primary">kpsU</name>
    <name evidence="4" type="synonym">kdsB</name>
    <name evidence="5" type="ORF">K239x_09060</name>
</gene>
<comment type="function">
    <text evidence="4">Activates KDO (a required 8-carbon sugar) for incorporation into bacterial lipopolysaccharide in Gram-negative bacteria.</text>
</comment>
<evidence type="ECO:0000313" key="5">
    <source>
        <dbReference type="EMBL" id="QDT08963.1"/>
    </source>
</evidence>
<keyword evidence="4" id="KW-0963">Cytoplasm</keyword>
<dbReference type="Proteomes" id="UP000319817">
    <property type="component" value="Chromosome"/>
</dbReference>